<reference evidence="3" key="1">
    <citation type="journal article" date="2019" name="Int. J. Syst. Evol. Microbiol.">
        <title>The Global Catalogue of Microorganisms (GCM) 10K type strain sequencing project: providing services to taxonomists for standard genome sequencing and annotation.</title>
        <authorList>
            <consortium name="The Broad Institute Genomics Platform"/>
            <consortium name="The Broad Institute Genome Sequencing Center for Infectious Disease"/>
            <person name="Wu L."/>
            <person name="Ma J."/>
        </authorList>
    </citation>
    <scope>NUCLEOTIDE SEQUENCE [LARGE SCALE GENOMIC DNA]</scope>
    <source>
        <strain evidence="3">JCM 17138</strain>
    </source>
</reference>
<dbReference type="PANTHER" id="PTHR11803:SF58">
    <property type="entry name" value="PROTEIN HMF1-RELATED"/>
    <property type="match status" value="1"/>
</dbReference>
<sequence length="75" mass="8239">MFTCGQGPLDPAGGDRRSITRCTCYLADRGHFAEFNRVYREFFADCAPLPARTTVVAQLVREGVLVEVDAMAVVT</sequence>
<name>A0ABP7ILP3_9ACTN</name>
<evidence type="ECO:0000256" key="1">
    <source>
        <dbReference type="ARBA" id="ARBA00010552"/>
    </source>
</evidence>
<dbReference type="PANTHER" id="PTHR11803">
    <property type="entry name" value="2-IMINOBUTANOATE/2-IMINOPROPANOATE DEAMINASE RIDA"/>
    <property type="match status" value="1"/>
</dbReference>
<comment type="similarity">
    <text evidence="1">Belongs to the RutC family.</text>
</comment>
<keyword evidence="3" id="KW-1185">Reference proteome</keyword>
<dbReference type="InterPro" id="IPR006175">
    <property type="entry name" value="YjgF/YER057c/UK114"/>
</dbReference>
<dbReference type="CDD" id="cd00448">
    <property type="entry name" value="YjgF_YER057c_UK114_family"/>
    <property type="match status" value="1"/>
</dbReference>
<dbReference type="EMBL" id="BAABDE010000025">
    <property type="protein sequence ID" value="GAA3821145.1"/>
    <property type="molecule type" value="Genomic_DNA"/>
</dbReference>
<accession>A0ABP7ILP3</accession>
<dbReference type="Pfam" id="PF01042">
    <property type="entry name" value="Ribonuc_L-PSP"/>
    <property type="match status" value="1"/>
</dbReference>
<protein>
    <submittedName>
        <fullName evidence="2">Uncharacterized protein</fullName>
    </submittedName>
</protein>
<dbReference type="Proteomes" id="UP001501009">
    <property type="component" value="Unassembled WGS sequence"/>
</dbReference>
<dbReference type="SUPFAM" id="SSF55298">
    <property type="entry name" value="YjgF-like"/>
    <property type="match status" value="1"/>
</dbReference>
<dbReference type="InterPro" id="IPR035959">
    <property type="entry name" value="RutC-like_sf"/>
</dbReference>
<proteinExistence type="inferred from homology"/>
<evidence type="ECO:0000313" key="3">
    <source>
        <dbReference type="Proteomes" id="UP001501009"/>
    </source>
</evidence>
<gene>
    <name evidence="2" type="ORF">GCM10022403_063210</name>
</gene>
<organism evidence="2 3">
    <name type="scientific">Streptomyces coacervatus</name>
    <dbReference type="NCBI Taxonomy" id="647381"/>
    <lineage>
        <taxon>Bacteria</taxon>
        <taxon>Bacillati</taxon>
        <taxon>Actinomycetota</taxon>
        <taxon>Actinomycetes</taxon>
        <taxon>Kitasatosporales</taxon>
        <taxon>Streptomycetaceae</taxon>
        <taxon>Streptomyces</taxon>
    </lineage>
</organism>
<comment type="caution">
    <text evidence="2">The sequence shown here is derived from an EMBL/GenBank/DDBJ whole genome shotgun (WGS) entry which is preliminary data.</text>
</comment>
<evidence type="ECO:0000313" key="2">
    <source>
        <dbReference type="EMBL" id="GAA3821145.1"/>
    </source>
</evidence>
<dbReference type="Gene3D" id="3.30.1330.40">
    <property type="entry name" value="RutC-like"/>
    <property type="match status" value="1"/>
</dbReference>